<accession>A0A6A6PV69</accession>
<feature type="compositionally biased region" description="Polar residues" evidence="4">
    <location>
        <begin position="517"/>
        <end position="530"/>
    </location>
</feature>
<feature type="domain" description="BRCT" evidence="5">
    <location>
        <begin position="1097"/>
        <end position="1224"/>
    </location>
</feature>
<dbReference type="GO" id="GO:0042393">
    <property type="term" value="F:histone binding"/>
    <property type="evidence" value="ECO:0007669"/>
    <property type="project" value="TreeGrafter"/>
</dbReference>
<feature type="compositionally biased region" description="Polar residues" evidence="4">
    <location>
        <begin position="31"/>
        <end position="52"/>
    </location>
</feature>
<dbReference type="OrthoDB" id="129353at2759"/>
<feature type="region of interest" description="Disordered" evidence="4">
    <location>
        <begin position="67"/>
        <end position="86"/>
    </location>
</feature>
<evidence type="ECO:0000256" key="2">
    <source>
        <dbReference type="ARBA" id="ARBA00022763"/>
    </source>
</evidence>
<feature type="region of interest" description="Disordered" evidence="4">
    <location>
        <begin position="93"/>
        <end position="121"/>
    </location>
</feature>
<evidence type="ECO:0000256" key="1">
    <source>
        <dbReference type="ARBA" id="ARBA00004123"/>
    </source>
</evidence>
<evidence type="ECO:0000313" key="7">
    <source>
        <dbReference type="Proteomes" id="UP000799767"/>
    </source>
</evidence>
<dbReference type="InterPro" id="IPR001357">
    <property type="entry name" value="BRCT_dom"/>
</dbReference>
<feature type="compositionally biased region" description="Polar residues" evidence="4">
    <location>
        <begin position="624"/>
        <end position="641"/>
    </location>
</feature>
<gene>
    <name evidence="6" type="ORF">BDY17DRAFT_151281</name>
</gene>
<feature type="compositionally biased region" description="Basic and acidic residues" evidence="4">
    <location>
        <begin position="314"/>
        <end position="324"/>
    </location>
</feature>
<dbReference type="Proteomes" id="UP000799767">
    <property type="component" value="Unassembled WGS sequence"/>
</dbReference>
<dbReference type="Gene3D" id="2.30.30.140">
    <property type="match status" value="1"/>
</dbReference>
<evidence type="ECO:0000256" key="4">
    <source>
        <dbReference type="SAM" id="MobiDB-lite"/>
    </source>
</evidence>
<dbReference type="PANTHER" id="PTHR15321:SF3">
    <property type="entry name" value="TP53-BINDING PROTEIN 1"/>
    <property type="match status" value="1"/>
</dbReference>
<feature type="compositionally biased region" description="Basic and acidic residues" evidence="4">
    <location>
        <begin position="411"/>
        <end position="427"/>
    </location>
</feature>
<feature type="region of interest" description="Disordered" evidence="4">
    <location>
        <begin position="31"/>
        <end position="53"/>
    </location>
</feature>
<dbReference type="GeneID" id="54470630"/>
<sequence length="1405" mass="151037">MAADADGSVGSVPLAHLALLRDKLLQAPETNRATAESTAMSISQSPSKNTSVGLAASVPETVDATLTPHAASLRPPPRMGVSKSATGPEMKAMMNPAQSQEASLTRASSFHGYPGGDTQPMESQVYRDFNASVIFPALVTPVKAAFPQMSVFEETCDDNGVDVSKTPHTCAEGETGFIDLENAMPSPGAQSVSSLVEGFATSPQTALRFTMPETPAIPGHNRRHSSEILTSVTTAQKYPAFSQLFGGGHGGAMMSATQAFNQTQAPSSPMPDVPRSDPIITRPSPHLNHHFHTSSPIMTMSSPVATMRPSTASEPRDRYTSMRESQERRAARLRAEIGVARDFDDDILAEEEEEEMDGERLRFEMKRLQKVKSDQALAEFARFRAPSRHGSRPTSSPRQTPMIDLTTPATTKRDGAGDVAVLEKHSDVEDDDDEIEDALPEDEALVNEAQSDDEYDELSQAVLRSQGNVDEEVDDVESTGPDDVRDELEGSNENGPPASHVEDGGEQIMEDRPELATQLSAVADSQPQQQDGHRGSLRAPLKEPSSMASFVPGSQYAGKTSQDLARLQSRSILSSPPLPSMNARAASVTEVPESDLPQSDDHHDTSLRAATTTTDSNRNNSNNQAPFSTAQTHVSCAATQKQNSALSPLKILQSQRSMPASQSPLTAAGVRRFADIAAAASQSPLKGGLVESEVNVDAIMDDFITAEDQEYLQAVSSPPSEPPLKRRRMARGLARNVAAESDAAREHATMLEQAPAAAVDADEVRDREVQVAAPTAEPLIVRALQESPSKANEMLPATPESVMEREKAGSKAVSQLLSKRARKPTEKLRTYQVKKVVKPTSAKGKKTTVAASSAAPDENVTTPAVPEDQTKEDQSGVVAPDAGAESTGPVVQSPTRIFAFFKGQYNKYYPATWLSMTSSSTHRVKFDDTTVAIVDAHHICRLELQVNDQIKVDLPDMRNKTWLVKAFGPAIQTPKTKDHTTDVYGRALLQVQAKSSRTSVPSSTAEFQAEGEVVDIPVSSVYLTPTMWSHFKDRMFVPPATSVVDSRAATPSAGVRTPDVTTPTSRARRAGLQTGKAGDATTSHLREVPLSSAASNDEYGLFSGMAFAISYGANDAGKANVTHLIIRNGGLVLESGFDELFDLPFLDDAPPSPAKKSLRAGEQAERPEDDDTVVLNLKPEYQRLGFVALIADRHSRRAKYLQALALGIPTLSERWITDSLDRSRNPTLLAKEATATVLPWPKYLLPAGESAYLGGATRSRTMLEYSAKDAVLAITIEQRSVLLNADDGVLIVVPKKGKASWDRRKAYAFLTLALGAGRVKRVGDLFEAKALSSHDDAVWRWIYVDGAVGEAGEVVNGKAGKKRKRDDEGSAKAGGGNLLSVGDGRVKIVNDEFVVQSLILGALAD</sequence>
<dbReference type="InterPro" id="IPR047252">
    <property type="entry name" value="TP53BP1-like"/>
</dbReference>
<organism evidence="6 7">
    <name type="scientific">Neohortaea acidophila</name>
    <dbReference type="NCBI Taxonomy" id="245834"/>
    <lineage>
        <taxon>Eukaryota</taxon>
        <taxon>Fungi</taxon>
        <taxon>Dikarya</taxon>
        <taxon>Ascomycota</taxon>
        <taxon>Pezizomycotina</taxon>
        <taxon>Dothideomycetes</taxon>
        <taxon>Dothideomycetidae</taxon>
        <taxon>Mycosphaerellales</taxon>
        <taxon>Teratosphaeriaceae</taxon>
        <taxon>Neohortaea</taxon>
    </lineage>
</organism>
<feature type="region of interest" description="Disordered" evidence="4">
    <location>
        <begin position="382"/>
        <end position="641"/>
    </location>
</feature>
<keyword evidence="3" id="KW-0539">Nucleus</keyword>
<dbReference type="InterPro" id="IPR041297">
    <property type="entry name" value="Crb2_Tudor"/>
</dbReference>
<dbReference type="RefSeq" id="XP_033590194.1">
    <property type="nucleotide sequence ID" value="XM_033729628.1"/>
</dbReference>
<reference evidence="6" key="1">
    <citation type="journal article" date="2020" name="Stud. Mycol.">
        <title>101 Dothideomycetes genomes: a test case for predicting lifestyles and emergence of pathogens.</title>
        <authorList>
            <person name="Haridas S."/>
            <person name="Albert R."/>
            <person name="Binder M."/>
            <person name="Bloem J."/>
            <person name="Labutti K."/>
            <person name="Salamov A."/>
            <person name="Andreopoulos B."/>
            <person name="Baker S."/>
            <person name="Barry K."/>
            <person name="Bills G."/>
            <person name="Bluhm B."/>
            <person name="Cannon C."/>
            <person name="Castanera R."/>
            <person name="Culley D."/>
            <person name="Daum C."/>
            <person name="Ezra D."/>
            <person name="Gonzalez J."/>
            <person name="Henrissat B."/>
            <person name="Kuo A."/>
            <person name="Liang C."/>
            <person name="Lipzen A."/>
            <person name="Lutzoni F."/>
            <person name="Magnuson J."/>
            <person name="Mondo S."/>
            <person name="Nolan M."/>
            <person name="Ohm R."/>
            <person name="Pangilinan J."/>
            <person name="Park H.-J."/>
            <person name="Ramirez L."/>
            <person name="Alfaro M."/>
            <person name="Sun H."/>
            <person name="Tritt A."/>
            <person name="Yoshinaga Y."/>
            <person name="Zwiers L.-H."/>
            <person name="Turgeon B."/>
            <person name="Goodwin S."/>
            <person name="Spatafora J."/>
            <person name="Crous P."/>
            <person name="Grigoriev I."/>
        </authorList>
    </citation>
    <scope>NUCLEOTIDE SEQUENCE</scope>
    <source>
        <strain evidence="6">CBS 113389</strain>
    </source>
</reference>
<feature type="compositionally biased region" description="Acidic residues" evidence="4">
    <location>
        <begin position="428"/>
        <end position="457"/>
    </location>
</feature>
<dbReference type="CDD" id="cd20395">
    <property type="entry name" value="Tudor_SpCrb2-like_rpt1"/>
    <property type="match status" value="1"/>
</dbReference>
<dbReference type="GO" id="GO:0045944">
    <property type="term" value="P:positive regulation of transcription by RNA polymerase II"/>
    <property type="evidence" value="ECO:0007669"/>
    <property type="project" value="TreeGrafter"/>
</dbReference>
<evidence type="ECO:0000313" key="6">
    <source>
        <dbReference type="EMBL" id="KAF2483624.1"/>
    </source>
</evidence>
<dbReference type="GO" id="GO:0000077">
    <property type="term" value="P:DNA damage checkpoint signaling"/>
    <property type="evidence" value="ECO:0007669"/>
    <property type="project" value="TreeGrafter"/>
</dbReference>
<dbReference type="CDD" id="cd17745">
    <property type="entry name" value="BRCT_p53bp1_rpt1"/>
    <property type="match status" value="1"/>
</dbReference>
<comment type="subcellular location">
    <subcellularLocation>
        <location evidence="1">Nucleus</location>
    </subcellularLocation>
</comment>
<dbReference type="Pfam" id="PF18115">
    <property type="entry name" value="Tudor_3"/>
    <property type="match status" value="1"/>
</dbReference>
<name>A0A6A6PV69_9PEZI</name>
<feature type="compositionally biased region" description="Polar residues" evidence="4">
    <location>
        <begin position="96"/>
        <end position="108"/>
    </location>
</feature>
<feature type="compositionally biased region" description="Polar residues" evidence="4">
    <location>
        <begin position="293"/>
        <end position="313"/>
    </location>
</feature>
<feature type="region of interest" description="Disordered" evidence="4">
    <location>
        <begin position="293"/>
        <end position="324"/>
    </location>
</feature>
<keyword evidence="2" id="KW-0227">DNA damage</keyword>
<dbReference type="PANTHER" id="PTHR15321">
    <property type="entry name" value="TUMOR SUPPRESSOR P53-BINDING PROTEIN 1"/>
    <property type="match status" value="1"/>
</dbReference>
<dbReference type="SUPFAM" id="SSF52113">
    <property type="entry name" value="BRCT domain"/>
    <property type="match status" value="1"/>
</dbReference>
<dbReference type="EMBL" id="MU001635">
    <property type="protein sequence ID" value="KAF2483624.1"/>
    <property type="molecule type" value="Genomic_DNA"/>
</dbReference>
<dbReference type="InterPro" id="IPR036420">
    <property type="entry name" value="BRCT_dom_sf"/>
</dbReference>
<feature type="compositionally biased region" description="Low complexity" evidence="4">
    <location>
        <begin position="608"/>
        <end position="623"/>
    </location>
</feature>
<evidence type="ECO:0000256" key="3">
    <source>
        <dbReference type="ARBA" id="ARBA00023242"/>
    </source>
</evidence>
<dbReference type="PROSITE" id="PS50172">
    <property type="entry name" value="BRCT"/>
    <property type="match status" value="1"/>
</dbReference>
<protein>
    <recommendedName>
        <fullName evidence="5">BRCT domain-containing protein</fullName>
    </recommendedName>
</protein>
<evidence type="ECO:0000259" key="5">
    <source>
        <dbReference type="PROSITE" id="PS50172"/>
    </source>
</evidence>
<dbReference type="InterPro" id="IPR047249">
    <property type="entry name" value="BRCT_p53bp1-like_rpt1"/>
</dbReference>
<dbReference type="GO" id="GO:0005634">
    <property type="term" value="C:nucleus"/>
    <property type="evidence" value="ECO:0007669"/>
    <property type="project" value="UniProtKB-SubCell"/>
</dbReference>
<proteinExistence type="predicted"/>
<feature type="region of interest" description="Disordered" evidence="4">
    <location>
        <begin position="1047"/>
        <end position="1078"/>
    </location>
</feature>
<keyword evidence="7" id="KW-1185">Reference proteome</keyword>
<dbReference type="SMART" id="SM00292">
    <property type="entry name" value="BRCT"/>
    <property type="match status" value="1"/>
</dbReference>
<feature type="region of interest" description="Disordered" evidence="4">
    <location>
        <begin position="839"/>
        <end position="889"/>
    </location>
</feature>
<dbReference type="Gene3D" id="3.40.50.10190">
    <property type="entry name" value="BRCT domain"/>
    <property type="match status" value="1"/>
</dbReference>